<evidence type="ECO:0008006" key="4">
    <source>
        <dbReference type="Google" id="ProtNLM"/>
    </source>
</evidence>
<keyword evidence="1" id="KW-0472">Membrane</keyword>
<protein>
    <recommendedName>
        <fullName evidence="4">MARVEL domain-containing protein</fullName>
    </recommendedName>
</protein>
<gene>
    <name evidence="2" type="ORF">ABMA27_001455</name>
</gene>
<accession>A0ABR3HYQ1</accession>
<proteinExistence type="predicted"/>
<feature type="transmembrane region" description="Helical" evidence="1">
    <location>
        <begin position="175"/>
        <end position="196"/>
    </location>
</feature>
<evidence type="ECO:0000256" key="1">
    <source>
        <dbReference type="SAM" id="Phobius"/>
    </source>
</evidence>
<feature type="transmembrane region" description="Helical" evidence="1">
    <location>
        <begin position="113"/>
        <end position="137"/>
    </location>
</feature>
<keyword evidence="3" id="KW-1185">Reference proteome</keyword>
<organism evidence="2 3">
    <name type="scientific">Loxostege sticticalis</name>
    <name type="common">Beet webworm moth</name>
    <dbReference type="NCBI Taxonomy" id="481309"/>
    <lineage>
        <taxon>Eukaryota</taxon>
        <taxon>Metazoa</taxon>
        <taxon>Ecdysozoa</taxon>
        <taxon>Arthropoda</taxon>
        <taxon>Hexapoda</taxon>
        <taxon>Insecta</taxon>
        <taxon>Pterygota</taxon>
        <taxon>Neoptera</taxon>
        <taxon>Endopterygota</taxon>
        <taxon>Lepidoptera</taxon>
        <taxon>Glossata</taxon>
        <taxon>Ditrysia</taxon>
        <taxon>Pyraloidea</taxon>
        <taxon>Crambidae</taxon>
        <taxon>Pyraustinae</taxon>
        <taxon>Loxostege</taxon>
    </lineage>
</organism>
<keyword evidence="1" id="KW-1133">Transmembrane helix</keyword>
<evidence type="ECO:0000313" key="2">
    <source>
        <dbReference type="EMBL" id="KAL0881629.1"/>
    </source>
</evidence>
<sequence>MPIDFLPDVEVCCGCIPDLRAASAIIAVLGIITSPVVSWAVIRHSYVIRVSCLITSSQDRPDVIDINLNNVLSFGLGSNAGLGPTCLGKPSKTNTSTEQPEVSHPSFLKAVQIIGWILITVDLIFVMCSVCFLAHIFSRPVRQIILAFILTGTVSILLSFLYSIIYIAACCTMGGAFPIFELIFAVVIWIHFLLVINTYQKLYQLIYPYPTNTSVAVAISISTYTE</sequence>
<evidence type="ECO:0000313" key="3">
    <source>
        <dbReference type="Proteomes" id="UP001549920"/>
    </source>
</evidence>
<dbReference type="EMBL" id="JBEUOH010000011">
    <property type="protein sequence ID" value="KAL0881629.1"/>
    <property type="molecule type" value="Genomic_DNA"/>
</dbReference>
<feature type="transmembrane region" description="Helical" evidence="1">
    <location>
        <begin position="144"/>
        <end position="169"/>
    </location>
</feature>
<reference evidence="2 3" key="1">
    <citation type="submission" date="2024-06" db="EMBL/GenBank/DDBJ databases">
        <title>A chromosome-level genome assembly of beet webworm, Loxostege sticticalis.</title>
        <authorList>
            <person name="Zhang Y."/>
        </authorList>
    </citation>
    <scope>NUCLEOTIDE SEQUENCE [LARGE SCALE GENOMIC DNA]</scope>
    <source>
        <strain evidence="2">AQ026</strain>
        <tissue evidence="2">Whole body</tissue>
    </source>
</reference>
<name>A0ABR3HYQ1_LOXSC</name>
<dbReference type="Proteomes" id="UP001549920">
    <property type="component" value="Unassembled WGS sequence"/>
</dbReference>
<comment type="caution">
    <text evidence="2">The sequence shown here is derived from an EMBL/GenBank/DDBJ whole genome shotgun (WGS) entry which is preliminary data.</text>
</comment>
<feature type="transmembrane region" description="Helical" evidence="1">
    <location>
        <begin position="21"/>
        <end position="42"/>
    </location>
</feature>
<keyword evidence="1" id="KW-0812">Transmembrane</keyword>